<dbReference type="Gene3D" id="2.30.110.10">
    <property type="entry name" value="Electron Transport, Fmn-binding Protein, Chain A"/>
    <property type="match status" value="1"/>
</dbReference>
<dbReference type="EMBL" id="SNYW01000002">
    <property type="protein sequence ID" value="TDQ85514.1"/>
    <property type="molecule type" value="Genomic_DNA"/>
</dbReference>
<comment type="caution">
    <text evidence="3">The sequence shown here is derived from an EMBL/GenBank/DDBJ whole genome shotgun (WGS) entry which is preliminary data.</text>
</comment>
<dbReference type="Pfam" id="PF01243">
    <property type="entry name" value="PNPOx_N"/>
    <property type="match status" value="1"/>
</dbReference>
<dbReference type="PANTHER" id="PTHR13343:SF17">
    <property type="entry name" value="CELLULAR REPRESSOR OF E1A-STIMULATED GENES, ISOFORM A"/>
    <property type="match status" value="1"/>
</dbReference>
<dbReference type="OrthoDB" id="9814594at2"/>
<proteinExistence type="predicted"/>
<organism evidence="3 4">
    <name type="scientific">Dongia mobilis</name>
    <dbReference type="NCBI Taxonomy" id="578943"/>
    <lineage>
        <taxon>Bacteria</taxon>
        <taxon>Pseudomonadati</taxon>
        <taxon>Pseudomonadota</taxon>
        <taxon>Alphaproteobacteria</taxon>
        <taxon>Rhodospirillales</taxon>
        <taxon>Dongiaceae</taxon>
        <taxon>Dongia</taxon>
    </lineage>
</organism>
<dbReference type="AlphaFoldDB" id="A0A4R6X2J9"/>
<feature type="compositionally biased region" description="Polar residues" evidence="1">
    <location>
        <begin position="1"/>
        <end position="14"/>
    </location>
</feature>
<dbReference type="GO" id="GO:0005737">
    <property type="term" value="C:cytoplasm"/>
    <property type="evidence" value="ECO:0007669"/>
    <property type="project" value="UniProtKB-ARBA"/>
</dbReference>
<evidence type="ECO:0000313" key="4">
    <source>
        <dbReference type="Proteomes" id="UP000295783"/>
    </source>
</evidence>
<dbReference type="InterPro" id="IPR037119">
    <property type="entry name" value="Haem_oxidase_HugZ-like_sf"/>
</dbReference>
<evidence type="ECO:0000313" key="3">
    <source>
        <dbReference type="EMBL" id="TDQ85514.1"/>
    </source>
</evidence>
<evidence type="ECO:0000259" key="2">
    <source>
        <dbReference type="Pfam" id="PF01243"/>
    </source>
</evidence>
<dbReference type="RefSeq" id="WP_133611739.1">
    <property type="nucleotide sequence ID" value="NZ_SNYW01000002.1"/>
</dbReference>
<name>A0A4R6X2J9_9PROT</name>
<protein>
    <recommendedName>
        <fullName evidence="2">Pyridoxamine 5'-phosphate oxidase N-terminal domain-containing protein</fullName>
    </recommendedName>
</protein>
<sequence length="257" mass="27074">MTAASDSPSVTTAPVITPRGMELPAGAGQPVDARGLACDLLRRARAGVLSTLDPGGYPLGSVTNIATMPDGTPFFFAALLAVHARNVLKDPRACLTLADLGTGDALVRPRLGLVGRVEMLEGDLDSWRQRYLRRHPKGKLYLALPDARLFRLRIEGVHLGAGPGRNAAQLAPADLVTDINGAEELMTREDDLIAEFNAAPDLLERLALAGGLAVGRWKVVGIDPEGLDLMDGDATGRFTFKARVTDAASLHAALAAA</sequence>
<dbReference type="InterPro" id="IPR011576">
    <property type="entry name" value="Pyridox_Oxase_N"/>
</dbReference>
<dbReference type="Gene3D" id="3.20.180.10">
    <property type="entry name" value="PNP-oxidase-like"/>
    <property type="match status" value="1"/>
</dbReference>
<feature type="domain" description="Pyridoxamine 5'-phosphate oxidase N-terminal" evidence="2">
    <location>
        <begin position="39"/>
        <end position="158"/>
    </location>
</feature>
<dbReference type="PANTHER" id="PTHR13343">
    <property type="entry name" value="CREG1 PROTEIN"/>
    <property type="match status" value="1"/>
</dbReference>
<dbReference type="InterPro" id="IPR012349">
    <property type="entry name" value="Split_barrel_FMN-bd"/>
</dbReference>
<dbReference type="SUPFAM" id="SSF50475">
    <property type="entry name" value="FMN-binding split barrel"/>
    <property type="match status" value="1"/>
</dbReference>
<evidence type="ECO:0000256" key="1">
    <source>
        <dbReference type="SAM" id="MobiDB-lite"/>
    </source>
</evidence>
<dbReference type="Proteomes" id="UP000295783">
    <property type="component" value="Unassembled WGS sequence"/>
</dbReference>
<reference evidence="3 4" key="1">
    <citation type="submission" date="2019-03" db="EMBL/GenBank/DDBJ databases">
        <title>Genomic Encyclopedia of Type Strains, Phase III (KMG-III): the genomes of soil and plant-associated and newly described type strains.</title>
        <authorList>
            <person name="Whitman W."/>
        </authorList>
    </citation>
    <scope>NUCLEOTIDE SEQUENCE [LARGE SCALE GENOMIC DNA]</scope>
    <source>
        <strain evidence="3 4">CGMCC 1.7660</strain>
    </source>
</reference>
<feature type="region of interest" description="Disordered" evidence="1">
    <location>
        <begin position="1"/>
        <end position="24"/>
    </location>
</feature>
<gene>
    <name evidence="3" type="ORF">A8950_0301</name>
</gene>
<keyword evidence="4" id="KW-1185">Reference proteome</keyword>
<accession>A0A4R6X2J9</accession>